<dbReference type="GO" id="GO:0051213">
    <property type="term" value="F:dioxygenase activity"/>
    <property type="evidence" value="ECO:0007669"/>
    <property type="project" value="UniProtKB-KW"/>
</dbReference>
<keyword evidence="2" id="KW-0560">Oxidoreductase</keyword>
<dbReference type="PANTHER" id="PTHR20883">
    <property type="entry name" value="PHYTANOYL-COA DIOXYGENASE DOMAIN CONTAINING 1"/>
    <property type="match status" value="1"/>
</dbReference>
<accession>A0ABY7ZSA1</accession>
<dbReference type="EMBL" id="CP118615">
    <property type="protein sequence ID" value="WDZ85840.1"/>
    <property type="molecule type" value="Genomic_DNA"/>
</dbReference>
<sequence>METTQQVLDGVRAITDDEVKHFQTNGWVKLEGLLDLSIVEKLLERAKAKMGAEEPQTRSTDRPDELRPNDFKWYERWDGCSHQDSWIRNFTHATPIATVASRLMGGSPVRFYYDHVFVKIPVAVAGTETPWHQDLPHHPLDRQGALTMWMPLVDCPPEKGTMRFLNGSHRTGLLGRYLNRGDGVNLLDEHPEMADRFELSPPLHLKPGDATVHDLGVIHYAPPNTTDTPRWVYTLQWLPPHARYTGAPNHRTDGHGLEIDRPLDHPRFPIIPTP</sequence>
<organism evidence="2 3">
    <name type="scientific">Micromonospora cathayae</name>
    <dbReference type="NCBI Taxonomy" id="3028804"/>
    <lineage>
        <taxon>Bacteria</taxon>
        <taxon>Bacillati</taxon>
        <taxon>Actinomycetota</taxon>
        <taxon>Actinomycetes</taxon>
        <taxon>Micromonosporales</taxon>
        <taxon>Micromonosporaceae</taxon>
        <taxon>Micromonospora</taxon>
    </lineage>
</organism>
<protein>
    <submittedName>
        <fullName evidence="2">Phytanoyl-CoA dioxygenase family protein</fullName>
    </submittedName>
</protein>
<feature type="region of interest" description="Disordered" evidence="1">
    <location>
        <begin position="246"/>
        <end position="274"/>
    </location>
</feature>
<keyword evidence="2" id="KW-0223">Dioxygenase</keyword>
<dbReference type="SUPFAM" id="SSF51197">
    <property type="entry name" value="Clavaminate synthase-like"/>
    <property type="match status" value="1"/>
</dbReference>
<reference evidence="2 3" key="1">
    <citation type="submission" date="2023-02" db="EMBL/GenBank/DDBJ databases">
        <authorList>
            <person name="Mo P."/>
        </authorList>
    </citation>
    <scope>NUCLEOTIDE SEQUENCE [LARGE SCALE GENOMIC DNA]</scope>
    <source>
        <strain evidence="2 3">HUAS 3</strain>
    </source>
</reference>
<name>A0ABY7ZSA1_9ACTN</name>
<keyword evidence="3" id="KW-1185">Reference proteome</keyword>
<evidence type="ECO:0000313" key="2">
    <source>
        <dbReference type="EMBL" id="WDZ85840.1"/>
    </source>
</evidence>
<evidence type="ECO:0000256" key="1">
    <source>
        <dbReference type="SAM" id="MobiDB-lite"/>
    </source>
</evidence>
<evidence type="ECO:0000313" key="3">
    <source>
        <dbReference type="Proteomes" id="UP001219605"/>
    </source>
</evidence>
<dbReference type="RefSeq" id="WP_275032597.1">
    <property type="nucleotide sequence ID" value="NZ_CP118615.1"/>
</dbReference>
<dbReference type="Pfam" id="PF05721">
    <property type="entry name" value="PhyH"/>
    <property type="match status" value="1"/>
</dbReference>
<gene>
    <name evidence="2" type="ORF">PVK37_05240</name>
</gene>
<dbReference type="PANTHER" id="PTHR20883:SF49">
    <property type="entry name" value="PHYTANOYL-COA DIOXYGENASE"/>
    <property type="match status" value="1"/>
</dbReference>
<proteinExistence type="predicted"/>
<dbReference type="InterPro" id="IPR008775">
    <property type="entry name" value="Phytyl_CoA_dOase-like"/>
</dbReference>
<dbReference type="Proteomes" id="UP001219605">
    <property type="component" value="Chromosome"/>
</dbReference>
<dbReference type="Gene3D" id="2.60.120.620">
    <property type="entry name" value="q2cbj1_9rhob like domain"/>
    <property type="match status" value="1"/>
</dbReference>
<feature type="compositionally biased region" description="Basic and acidic residues" evidence="1">
    <location>
        <begin position="250"/>
        <end position="267"/>
    </location>
</feature>